<evidence type="ECO:0000313" key="1">
    <source>
        <dbReference type="EMBL" id="KKW12879.1"/>
    </source>
</evidence>
<sequence>MRRQKLDPQDNEISRYYIWLNKDRTNLLGIVVHYTYTSQGRVYRFWRAIVPGPMNMTKDYIQTMREAISLLRAVQCIEEE</sequence>
<comment type="caution">
    <text evidence="1">The sequence shown here is derived from an EMBL/GenBank/DDBJ whole genome shotgun (WGS) entry which is preliminary data.</text>
</comment>
<evidence type="ECO:0000313" key="2">
    <source>
        <dbReference type="Proteomes" id="UP000034588"/>
    </source>
</evidence>
<proteinExistence type="predicted"/>
<name>A0A0G1Z296_9BACT</name>
<accession>A0A0G1Z296</accession>
<dbReference type="AlphaFoldDB" id="A0A0G1Z296"/>
<protein>
    <submittedName>
        <fullName evidence="1">Uncharacterized protein</fullName>
    </submittedName>
</protein>
<organism evidence="1 2">
    <name type="scientific">Candidatus Gottesmanbacteria bacterium GW2011_GWB1_49_7</name>
    <dbReference type="NCBI Taxonomy" id="1618448"/>
    <lineage>
        <taxon>Bacteria</taxon>
        <taxon>Candidatus Gottesmaniibacteriota</taxon>
    </lineage>
</organism>
<reference evidence="1 2" key="1">
    <citation type="journal article" date="2015" name="Nature">
        <title>rRNA introns, odd ribosomes, and small enigmatic genomes across a large radiation of phyla.</title>
        <authorList>
            <person name="Brown C.T."/>
            <person name="Hug L.A."/>
            <person name="Thomas B.C."/>
            <person name="Sharon I."/>
            <person name="Castelle C.J."/>
            <person name="Singh A."/>
            <person name="Wilkins M.J."/>
            <person name="Williams K.H."/>
            <person name="Banfield J.F."/>
        </authorList>
    </citation>
    <scope>NUCLEOTIDE SEQUENCE [LARGE SCALE GENOMIC DNA]</scope>
</reference>
<dbReference type="Proteomes" id="UP000034588">
    <property type="component" value="Unassembled WGS sequence"/>
</dbReference>
<dbReference type="EMBL" id="LCQD01000008">
    <property type="protein sequence ID" value="KKW12879.1"/>
    <property type="molecule type" value="Genomic_DNA"/>
</dbReference>
<gene>
    <name evidence="1" type="ORF">UY48_C0008G0054</name>
</gene>